<dbReference type="InterPro" id="IPR017850">
    <property type="entry name" value="Alkaline_phosphatase_core_sf"/>
</dbReference>
<dbReference type="EMBL" id="QWLV01000001">
    <property type="protein sequence ID" value="RHW19309.1"/>
    <property type="molecule type" value="Genomic_DNA"/>
</dbReference>
<evidence type="ECO:0000256" key="5">
    <source>
        <dbReference type="SAM" id="SignalP"/>
    </source>
</evidence>
<organism evidence="7 8">
    <name type="scientific">Sphingomonas gilva</name>
    <dbReference type="NCBI Taxonomy" id="2305907"/>
    <lineage>
        <taxon>Bacteria</taxon>
        <taxon>Pseudomonadati</taxon>
        <taxon>Pseudomonadota</taxon>
        <taxon>Alphaproteobacteria</taxon>
        <taxon>Sphingomonadales</taxon>
        <taxon>Sphingomonadaceae</taxon>
        <taxon>Sphingomonas</taxon>
    </lineage>
</organism>
<proteinExistence type="inferred from homology"/>
<dbReference type="InterPro" id="IPR000917">
    <property type="entry name" value="Sulfatase_N"/>
</dbReference>
<reference evidence="7 8" key="1">
    <citation type="submission" date="2018-08" db="EMBL/GenBank/DDBJ databases">
        <title>The multiple taxonomic identification of Sphingomonas gilva.</title>
        <authorList>
            <person name="Zhu D."/>
            <person name="Zheng S."/>
        </authorList>
    </citation>
    <scope>NUCLEOTIDE SEQUENCE [LARGE SCALE GENOMIC DNA]</scope>
    <source>
        <strain evidence="7 8">ZDH117</strain>
    </source>
</reference>
<sequence length="474" mass="51814">MLMGTALVALAPVPAHAQSSPATPAQPRQAPRPNILFVLVDDMGFGDLSVMGNRKVATPNIDRLARRGLLMTRFYDAAPICSPSRAGFFTGRFPAELGFVNYVSGRAFNAAHGQADWLDPAVPNVARMLKATGYATGHFGKWHLGGGRDIGDAPWPTAYGFDESYTTFEGLGPRVLVSDHENDLSRQSELLGQGPTTWEVKRRLTGLYCDKTLDFVARNRDRPWFVQLWLNDVHDPWAPDGADAEAARAKAADPDDARYLGALRGMDRDLGRLFDRLEAMGEADDTLIVLTSDNGPASLPRYYKDGRTAPGSVQRLRGRKWSNYEGGIRQPLIMAWPKHIRAGLRDDRSVGHGVDLLPTLAAVAGVQVPAGADGVDLSPVMAGKPMASRPALFWAYGKAGRKRPPQPALPHDRAPLYAMRTGKWKLLANPNHTDIQLYDLDADPNETTDLAACRPKVRARLMAQLDGWIGTLPQ</sequence>
<keyword evidence="4" id="KW-0106">Calcium</keyword>
<keyword evidence="8" id="KW-1185">Reference proteome</keyword>
<dbReference type="Pfam" id="PF00884">
    <property type="entry name" value="Sulfatase"/>
    <property type="match status" value="1"/>
</dbReference>
<dbReference type="Proteomes" id="UP000266693">
    <property type="component" value="Unassembled WGS sequence"/>
</dbReference>
<dbReference type="PANTHER" id="PTHR42693:SF33">
    <property type="entry name" value="ARYLSULFATASE"/>
    <property type="match status" value="1"/>
</dbReference>
<protein>
    <submittedName>
        <fullName evidence="7">Arylsulfatase</fullName>
    </submittedName>
</protein>
<evidence type="ECO:0000259" key="6">
    <source>
        <dbReference type="Pfam" id="PF00884"/>
    </source>
</evidence>
<feature type="signal peptide" evidence="5">
    <location>
        <begin position="1"/>
        <end position="17"/>
    </location>
</feature>
<comment type="caution">
    <text evidence="7">The sequence shown here is derived from an EMBL/GenBank/DDBJ whole genome shotgun (WGS) entry which is preliminary data.</text>
</comment>
<dbReference type="PROSITE" id="PS00523">
    <property type="entry name" value="SULFATASE_1"/>
    <property type="match status" value="1"/>
</dbReference>
<dbReference type="InterPro" id="IPR050738">
    <property type="entry name" value="Sulfatase"/>
</dbReference>
<dbReference type="InterPro" id="IPR024607">
    <property type="entry name" value="Sulfatase_CS"/>
</dbReference>
<dbReference type="PANTHER" id="PTHR42693">
    <property type="entry name" value="ARYLSULFATASE FAMILY MEMBER"/>
    <property type="match status" value="1"/>
</dbReference>
<evidence type="ECO:0000313" key="8">
    <source>
        <dbReference type="Proteomes" id="UP000266693"/>
    </source>
</evidence>
<evidence type="ECO:0000256" key="2">
    <source>
        <dbReference type="ARBA" id="ARBA00022723"/>
    </source>
</evidence>
<dbReference type="Gene3D" id="3.40.720.10">
    <property type="entry name" value="Alkaline Phosphatase, subunit A"/>
    <property type="match status" value="1"/>
</dbReference>
<evidence type="ECO:0000256" key="3">
    <source>
        <dbReference type="ARBA" id="ARBA00022801"/>
    </source>
</evidence>
<dbReference type="OrthoDB" id="9803751at2"/>
<keyword evidence="2" id="KW-0479">Metal-binding</keyword>
<dbReference type="Gene3D" id="3.30.1120.10">
    <property type="match status" value="1"/>
</dbReference>
<accession>A0A396RSC3</accession>
<comment type="similarity">
    <text evidence="1">Belongs to the sulfatase family.</text>
</comment>
<feature type="chain" id="PRO_5017179116" evidence="5">
    <location>
        <begin position="18"/>
        <end position="474"/>
    </location>
</feature>
<keyword evidence="3" id="KW-0378">Hydrolase</keyword>
<dbReference type="SUPFAM" id="SSF53649">
    <property type="entry name" value="Alkaline phosphatase-like"/>
    <property type="match status" value="1"/>
</dbReference>
<feature type="domain" description="Sulfatase N-terminal" evidence="6">
    <location>
        <begin position="33"/>
        <end position="366"/>
    </location>
</feature>
<dbReference type="GO" id="GO:0004065">
    <property type="term" value="F:arylsulfatase activity"/>
    <property type="evidence" value="ECO:0007669"/>
    <property type="project" value="TreeGrafter"/>
</dbReference>
<dbReference type="GO" id="GO:0046872">
    <property type="term" value="F:metal ion binding"/>
    <property type="evidence" value="ECO:0007669"/>
    <property type="project" value="UniProtKB-KW"/>
</dbReference>
<dbReference type="AlphaFoldDB" id="A0A396RSC3"/>
<evidence type="ECO:0000256" key="1">
    <source>
        <dbReference type="ARBA" id="ARBA00008779"/>
    </source>
</evidence>
<gene>
    <name evidence="7" type="ORF">D1610_04180</name>
</gene>
<evidence type="ECO:0000256" key="4">
    <source>
        <dbReference type="ARBA" id="ARBA00022837"/>
    </source>
</evidence>
<name>A0A396RSC3_9SPHN</name>
<keyword evidence="5" id="KW-0732">Signal</keyword>
<evidence type="ECO:0000313" key="7">
    <source>
        <dbReference type="EMBL" id="RHW19309.1"/>
    </source>
</evidence>